<reference evidence="2 3" key="1">
    <citation type="submission" date="2018-06" db="EMBL/GenBank/DDBJ databases">
        <authorList>
            <consortium name="Pathogen Informatics"/>
            <person name="Doyle S."/>
        </authorList>
    </citation>
    <scope>NUCLEOTIDE SEQUENCE [LARGE SCALE GENOMIC DNA]</scope>
    <source>
        <strain evidence="2 3">NCTC9075</strain>
    </source>
</reference>
<proteinExistence type="predicted"/>
<dbReference type="Proteomes" id="UP000254181">
    <property type="component" value="Unassembled WGS sequence"/>
</dbReference>
<evidence type="ECO:0000313" key="1">
    <source>
        <dbReference type="EMBL" id="RXD17957.1"/>
    </source>
</evidence>
<dbReference type="EMBL" id="UGEM01000004">
    <property type="protein sequence ID" value="STP18438.1"/>
    <property type="molecule type" value="Genomic_DNA"/>
</dbReference>
<name>A0A0H0INC5_ECOLX</name>
<dbReference type="InterPro" id="IPR024064">
    <property type="entry name" value="FdhE-like_sf"/>
</dbReference>
<evidence type="ECO:0000313" key="2">
    <source>
        <dbReference type="EMBL" id="STP18438.1"/>
    </source>
</evidence>
<reference evidence="1 4" key="2">
    <citation type="submission" date="2019-01" db="EMBL/GenBank/DDBJ databases">
        <title>Genomic analysis of febrile catheter-associated UTI E. coli isolates.</title>
        <authorList>
            <person name="Potter R."/>
            <person name="Zou Z."/>
            <person name="Henderson J."/>
            <person name="Dantas G."/>
        </authorList>
    </citation>
    <scope>NUCLEOTIDE SEQUENCE [LARGE SCALE GENOMIC DNA]</scope>
    <source>
        <strain evidence="1 4">29_CAASB</strain>
    </source>
</reference>
<dbReference type="OMA" id="ANSEPIH"/>
<dbReference type="SUPFAM" id="SSF144020">
    <property type="entry name" value="FdhE-like"/>
    <property type="match status" value="1"/>
</dbReference>
<dbReference type="RefSeq" id="WP_001288046.1">
    <property type="nucleotide sequence ID" value="NZ_BFHX01000066.1"/>
</dbReference>
<accession>A0A0H0INC5</accession>
<dbReference type="AlphaFoldDB" id="A0A0H0INC5"/>
<gene>
    <name evidence="1" type="ORF">EPS76_02300</name>
    <name evidence="2" type="ORF">NCTC9075_01899</name>
</gene>
<protein>
    <submittedName>
        <fullName evidence="2">Putative coiled-coil protein from phage origin</fullName>
    </submittedName>
</protein>
<evidence type="ECO:0000313" key="3">
    <source>
        <dbReference type="Proteomes" id="UP000254181"/>
    </source>
</evidence>
<evidence type="ECO:0000313" key="4">
    <source>
        <dbReference type="Proteomes" id="UP000288730"/>
    </source>
</evidence>
<sequence>MSEEKGLVRRITEAATSAGGALKGAVDLAKEVNALQVDYNVKSKTIDLLDKLIDARTGQFALTELLNEAKQRIVELESLLEKKQDWDSEKMNYEMYHPITNTVVYVLKPTDDPEFKPHYLCTTCYESGMKSILQYHTSNAAYKILKCHKCSAEYKFPRNIEVSGKTPAPLQPAR</sequence>
<dbReference type="Proteomes" id="UP000288730">
    <property type="component" value="Unassembled WGS sequence"/>
</dbReference>
<organism evidence="1 4">
    <name type="scientific">Escherichia coli</name>
    <dbReference type="NCBI Taxonomy" id="562"/>
    <lineage>
        <taxon>Bacteria</taxon>
        <taxon>Pseudomonadati</taxon>
        <taxon>Pseudomonadota</taxon>
        <taxon>Gammaproteobacteria</taxon>
        <taxon>Enterobacterales</taxon>
        <taxon>Enterobacteriaceae</taxon>
        <taxon>Escherichia</taxon>
    </lineage>
</organism>
<dbReference type="EMBL" id="SCJN01000008">
    <property type="protein sequence ID" value="RXD17957.1"/>
    <property type="molecule type" value="Genomic_DNA"/>
</dbReference>